<reference evidence="16" key="1">
    <citation type="journal article" date="2010" name="Science">
        <title>Plasticity of animal genome architecture unmasked by rapid evolution of a pelagic tunicate.</title>
        <authorList>
            <person name="Denoeud F."/>
            <person name="Henriet S."/>
            <person name="Mungpakdee S."/>
            <person name="Aury J.M."/>
            <person name="Da Silva C."/>
            <person name="Brinkmann H."/>
            <person name="Mikhaleva J."/>
            <person name="Olsen L.C."/>
            <person name="Jubin C."/>
            <person name="Canestro C."/>
            <person name="Bouquet J.M."/>
            <person name="Danks G."/>
            <person name="Poulain J."/>
            <person name="Campsteijn C."/>
            <person name="Adamski M."/>
            <person name="Cross I."/>
            <person name="Yadetie F."/>
            <person name="Muffato M."/>
            <person name="Louis A."/>
            <person name="Butcher S."/>
            <person name="Tsagkogeorga G."/>
            <person name="Konrad A."/>
            <person name="Singh S."/>
            <person name="Jensen M.F."/>
            <person name="Cong E.H."/>
            <person name="Eikeseth-Otteraa H."/>
            <person name="Noel B."/>
            <person name="Anthouard V."/>
            <person name="Porcel B.M."/>
            <person name="Kachouri-Lafond R."/>
            <person name="Nishino A."/>
            <person name="Ugolini M."/>
            <person name="Chourrout P."/>
            <person name="Nishida H."/>
            <person name="Aasland R."/>
            <person name="Huzurbazar S."/>
            <person name="Westhof E."/>
            <person name="Delsuc F."/>
            <person name="Lehrach H."/>
            <person name="Reinhardt R."/>
            <person name="Weissenbach J."/>
            <person name="Roy S.W."/>
            <person name="Artiguenave F."/>
            <person name="Postlethwait J.H."/>
            <person name="Manak J.R."/>
            <person name="Thompson E.M."/>
            <person name="Jaillon O."/>
            <person name="Du Pasquier L."/>
            <person name="Boudinot P."/>
            <person name="Liberles D.A."/>
            <person name="Volff J.N."/>
            <person name="Philippe H."/>
            <person name="Lenhard B."/>
            <person name="Roest Crollius H."/>
            <person name="Wincker P."/>
            <person name="Chourrout D."/>
        </authorList>
    </citation>
    <scope>NUCLEOTIDE SEQUENCE [LARGE SCALE GENOMIC DNA]</scope>
</reference>
<dbReference type="EMBL" id="FN653020">
    <property type="protein sequence ID" value="CBY23261.1"/>
    <property type="molecule type" value="Genomic_DNA"/>
</dbReference>
<keyword evidence="4" id="KW-0723">Serine/threonine-protein kinase</keyword>
<dbReference type="SMART" id="SM00220">
    <property type="entry name" value="S_TKc"/>
    <property type="match status" value="1"/>
</dbReference>
<dbReference type="GO" id="GO:0046872">
    <property type="term" value="F:metal ion binding"/>
    <property type="evidence" value="ECO:0007669"/>
    <property type="project" value="UniProtKB-KW"/>
</dbReference>
<evidence type="ECO:0000256" key="8">
    <source>
        <dbReference type="ARBA" id="ARBA00022777"/>
    </source>
</evidence>
<dbReference type="InterPro" id="IPR051131">
    <property type="entry name" value="NEK_Ser/Thr_kinase_NIMA"/>
</dbReference>
<evidence type="ECO:0000259" key="15">
    <source>
        <dbReference type="PROSITE" id="PS50011"/>
    </source>
</evidence>
<feature type="region of interest" description="Disordered" evidence="14">
    <location>
        <begin position="894"/>
        <end position="924"/>
    </location>
</feature>
<proteinExistence type="inferred from homology"/>
<evidence type="ECO:0000256" key="3">
    <source>
        <dbReference type="ARBA" id="ARBA00012513"/>
    </source>
</evidence>
<evidence type="ECO:0000256" key="13">
    <source>
        <dbReference type="PROSITE-ProRule" id="PRU10141"/>
    </source>
</evidence>
<dbReference type="PROSITE" id="PS00107">
    <property type="entry name" value="PROTEIN_KINASE_ATP"/>
    <property type="match status" value="1"/>
</dbReference>
<evidence type="ECO:0000256" key="6">
    <source>
        <dbReference type="ARBA" id="ARBA00022723"/>
    </source>
</evidence>
<dbReference type="PANTHER" id="PTHR44899:SF3">
    <property type="entry name" value="SERINE_THREONINE-PROTEIN KINASE NEK1"/>
    <property type="match status" value="1"/>
</dbReference>
<dbReference type="EC" id="2.7.11.1" evidence="3"/>
<comment type="catalytic activity">
    <reaction evidence="11">
        <text>L-threonyl-[protein] + ATP = O-phospho-L-threonyl-[protein] + ADP + H(+)</text>
        <dbReference type="Rhea" id="RHEA:46608"/>
        <dbReference type="Rhea" id="RHEA-COMP:11060"/>
        <dbReference type="Rhea" id="RHEA-COMP:11605"/>
        <dbReference type="ChEBI" id="CHEBI:15378"/>
        <dbReference type="ChEBI" id="CHEBI:30013"/>
        <dbReference type="ChEBI" id="CHEBI:30616"/>
        <dbReference type="ChEBI" id="CHEBI:61977"/>
        <dbReference type="ChEBI" id="CHEBI:456216"/>
        <dbReference type="EC" id="2.7.11.1"/>
    </reaction>
</comment>
<dbReference type="SUPFAM" id="SSF56112">
    <property type="entry name" value="Protein kinase-like (PK-like)"/>
    <property type="match status" value="1"/>
</dbReference>
<feature type="region of interest" description="Disordered" evidence="14">
    <location>
        <begin position="283"/>
        <end position="311"/>
    </location>
</feature>
<feature type="region of interest" description="Disordered" evidence="14">
    <location>
        <begin position="356"/>
        <end position="444"/>
    </location>
</feature>
<feature type="binding site" evidence="13">
    <location>
        <position position="33"/>
    </location>
    <ligand>
        <name>ATP</name>
        <dbReference type="ChEBI" id="CHEBI:30616"/>
    </ligand>
</feature>
<evidence type="ECO:0000256" key="12">
    <source>
        <dbReference type="ARBA" id="ARBA00048679"/>
    </source>
</evidence>
<evidence type="ECO:0000313" key="16">
    <source>
        <dbReference type="EMBL" id="CBY23261.1"/>
    </source>
</evidence>
<dbReference type="InterPro" id="IPR000719">
    <property type="entry name" value="Prot_kinase_dom"/>
</dbReference>
<dbReference type="Pfam" id="PF00069">
    <property type="entry name" value="Pkinase"/>
    <property type="match status" value="1"/>
</dbReference>
<feature type="compositionally biased region" description="Basic and acidic residues" evidence="14">
    <location>
        <begin position="837"/>
        <end position="851"/>
    </location>
</feature>
<accession>E4X0G2</accession>
<organism evidence="16">
    <name type="scientific">Oikopleura dioica</name>
    <name type="common">Tunicate</name>
    <dbReference type="NCBI Taxonomy" id="34765"/>
    <lineage>
        <taxon>Eukaryota</taxon>
        <taxon>Metazoa</taxon>
        <taxon>Chordata</taxon>
        <taxon>Tunicata</taxon>
        <taxon>Appendicularia</taxon>
        <taxon>Copelata</taxon>
        <taxon>Oikopleuridae</taxon>
        <taxon>Oikopleura</taxon>
    </lineage>
</organism>
<feature type="region of interest" description="Disordered" evidence="14">
    <location>
        <begin position="470"/>
        <end position="566"/>
    </location>
</feature>
<dbReference type="PROSITE" id="PS50011">
    <property type="entry name" value="PROTEIN_KINASE_DOM"/>
    <property type="match status" value="1"/>
</dbReference>
<dbReference type="FunFam" id="3.30.200.20:FF:000097">
    <property type="entry name" value="Probable serine/threonine-protein kinase nek1"/>
    <property type="match status" value="1"/>
</dbReference>
<evidence type="ECO:0000256" key="1">
    <source>
        <dbReference type="ARBA" id="ARBA00001946"/>
    </source>
</evidence>
<dbReference type="GO" id="GO:0005524">
    <property type="term" value="F:ATP binding"/>
    <property type="evidence" value="ECO:0007669"/>
    <property type="project" value="UniProtKB-UniRule"/>
</dbReference>
<evidence type="ECO:0000256" key="10">
    <source>
        <dbReference type="ARBA" id="ARBA00022842"/>
    </source>
</evidence>
<feature type="domain" description="Protein kinase" evidence="15">
    <location>
        <begin position="4"/>
        <end position="259"/>
    </location>
</feature>
<keyword evidence="9 13" id="KW-0067">ATP-binding</keyword>
<dbReference type="InterPro" id="IPR011009">
    <property type="entry name" value="Kinase-like_dom_sf"/>
</dbReference>
<dbReference type="CDD" id="cd08215">
    <property type="entry name" value="STKc_Nek"/>
    <property type="match status" value="1"/>
</dbReference>
<evidence type="ECO:0000256" key="14">
    <source>
        <dbReference type="SAM" id="MobiDB-lite"/>
    </source>
</evidence>
<protein>
    <recommendedName>
        <fullName evidence="3">non-specific serine/threonine protein kinase</fullName>
        <ecNumber evidence="3">2.7.11.1</ecNumber>
    </recommendedName>
</protein>
<feature type="compositionally biased region" description="Low complexity" evidence="14">
    <location>
        <begin position="684"/>
        <end position="703"/>
    </location>
</feature>
<name>E4X0G2_OIKDI</name>
<dbReference type="FunFam" id="1.10.510.10:FF:000172">
    <property type="entry name" value="serine/threonine-protein kinase Nek1 isoform X1"/>
    <property type="match status" value="1"/>
</dbReference>
<feature type="region of interest" description="Disordered" evidence="14">
    <location>
        <begin position="643"/>
        <end position="768"/>
    </location>
</feature>
<feature type="compositionally biased region" description="Polar residues" evidence="14">
    <location>
        <begin position="646"/>
        <end position="663"/>
    </location>
</feature>
<feature type="compositionally biased region" description="Polar residues" evidence="14">
    <location>
        <begin position="800"/>
        <end position="825"/>
    </location>
</feature>
<feature type="compositionally biased region" description="Polar residues" evidence="14">
    <location>
        <begin position="738"/>
        <end position="758"/>
    </location>
</feature>
<feature type="compositionally biased region" description="Basic and acidic residues" evidence="14">
    <location>
        <begin position="390"/>
        <end position="410"/>
    </location>
</feature>
<dbReference type="Gene3D" id="1.10.510.10">
    <property type="entry name" value="Transferase(Phosphotransferase) domain 1"/>
    <property type="match status" value="1"/>
</dbReference>
<dbReference type="OrthoDB" id="248923at2759"/>
<dbReference type="AlphaFoldDB" id="E4X0G2"/>
<gene>
    <name evidence="16" type="ORF">GSOID_T00015196001</name>
</gene>
<keyword evidence="8" id="KW-0418">Kinase</keyword>
<feature type="compositionally biased region" description="Basic and acidic residues" evidence="14">
    <location>
        <begin position="591"/>
        <end position="601"/>
    </location>
</feature>
<keyword evidence="10" id="KW-0460">Magnesium</keyword>
<dbReference type="InParanoid" id="E4X0G2"/>
<evidence type="ECO:0000256" key="7">
    <source>
        <dbReference type="ARBA" id="ARBA00022741"/>
    </source>
</evidence>
<evidence type="ECO:0000256" key="9">
    <source>
        <dbReference type="ARBA" id="ARBA00022840"/>
    </source>
</evidence>
<evidence type="ECO:0000256" key="4">
    <source>
        <dbReference type="ARBA" id="ARBA00022527"/>
    </source>
</evidence>
<keyword evidence="5" id="KW-0808">Transferase</keyword>
<evidence type="ECO:0000256" key="11">
    <source>
        <dbReference type="ARBA" id="ARBA00047899"/>
    </source>
</evidence>
<evidence type="ECO:0000313" key="17">
    <source>
        <dbReference type="Proteomes" id="UP000001307"/>
    </source>
</evidence>
<dbReference type="GO" id="GO:0004674">
    <property type="term" value="F:protein serine/threonine kinase activity"/>
    <property type="evidence" value="ECO:0007669"/>
    <property type="project" value="UniProtKB-KW"/>
</dbReference>
<sequence>MDEFERIKDLGKGSFGCAILVRRKSDNKQLVIKEISLAHLSTKDINDARKEATFLKELTHPNIVSYEGCFERNNRLNILMEFCEGGDLAQRIKKQNGVLLDETQVLDWFVQVSLAVRYCHEKKILHRDIKTSNIFLHRYGRQVKLGDFGIARALDSTTDMARTLIGTPFYISPEICEGKPYNSRSDVWSLGCVLYEMCTLRHPFEAANMRGLAAKIMRAEYAKLSPRYSQYVRSLVAECFKRDPTKRPSVNAILRRPKMNNIALQYEPTLNLKPAPSARAVLADKQKRSKSPDRASERRVPSSVVSKERRQKQIQNVYGNQKVIIPKKTNIQLSREKRAQKAREAERQKIISGIHASVASSRASRKRIISESSSAQDRTRAKRSALQRLNEARKSEVLESPVKKPDEAGDRPVAPLHLDRSSSEISSESEPPSSRRQWDAPSKTIVNNFQEMTIDTGSIKSSNFGETITISSSTAVNPPETGKETASLDAGQKSTKSENRKSLNAADNEKKEEQPAKESVHQPIIKKPLIKKDSFNSNMEKTHESVVIPKEHISKPPSKTEEKKTSALRNLAAKFQIGRKKDYSLPVESSESEKSFEKAAENPEAYFKSPIVPETYNQQDPGSAHDDSLDDIQIRSTAIDDATIKSIATTAPTLKTINSSRSSPIPIKMSLSPSGVGPFKVIPKKSIASPAPSPSPVIAKPSILQSSIKSSKTGVSPGRLPSPEPSAFSPRSNEKRPSSTIQAPSTITNNLRISQSLPDLSKADAETVPISENAESMTLVRPVKVRSRSPSVVKVEKSKNATSSSPKIMQPVLTRTAQGNQNQTDESSLELSAISRSSKDSSAKESSKEDTGSVFTPIGNRLQDLENTGSDEQLMANMQSLIDVQESINVDDIENESDKENSPNSTQTTDETGDDDLWESHNSSAKTKKTLNPFDDLEVKRMNLEAELGIKLMVDAYKILSQSLDDTSISTMVQNKMKTLLAEKYESFFPRIMQLVVQDSITYDRNCI</sequence>
<feature type="compositionally biased region" description="Low complexity" evidence="14">
    <location>
        <begin position="423"/>
        <end position="435"/>
    </location>
</feature>
<feature type="compositionally biased region" description="Basic and acidic residues" evidence="14">
    <location>
        <begin position="283"/>
        <end position="300"/>
    </location>
</feature>
<evidence type="ECO:0000256" key="2">
    <source>
        <dbReference type="ARBA" id="ARBA00010886"/>
    </source>
</evidence>
<evidence type="ECO:0000256" key="5">
    <source>
        <dbReference type="ARBA" id="ARBA00022679"/>
    </source>
</evidence>
<keyword evidence="6" id="KW-0479">Metal-binding</keyword>
<feature type="compositionally biased region" description="Basic and acidic residues" evidence="14">
    <location>
        <begin position="495"/>
        <end position="520"/>
    </location>
</feature>
<comment type="cofactor">
    <cofactor evidence="1">
        <name>Mg(2+)</name>
        <dbReference type="ChEBI" id="CHEBI:18420"/>
    </cofactor>
</comment>
<dbReference type="Gene3D" id="3.30.200.20">
    <property type="entry name" value="Phosphorylase Kinase, domain 1"/>
    <property type="match status" value="1"/>
</dbReference>
<dbReference type="InterPro" id="IPR008271">
    <property type="entry name" value="Ser/Thr_kinase_AS"/>
</dbReference>
<dbReference type="Proteomes" id="UP000001307">
    <property type="component" value="Unassembled WGS sequence"/>
</dbReference>
<comment type="similarity">
    <text evidence="2">Belongs to the protein kinase superfamily. NEK Ser/Thr protein kinase family. NIMA subfamily.</text>
</comment>
<feature type="region of interest" description="Disordered" evidence="14">
    <location>
        <begin position="781"/>
        <end position="865"/>
    </location>
</feature>
<dbReference type="FunCoup" id="E4X0G2">
    <property type="interactions" value="261"/>
</dbReference>
<dbReference type="PANTHER" id="PTHR44899">
    <property type="entry name" value="CAMK FAMILY PROTEIN KINASE"/>
    <property type="match status" value="1"/>
</dbReference>
<feature type="region of interest" description="Disordered" evidence="14">
    <location>
        <begin position="584"/>
        <end position="629"/>
    </location>
</feature>
<keyword evidence="17" id="KW-1185">Reference proteome</keyword>
<keyword evidence="7 13" id="KW-0547">Nucleotide-binding</keyword>
<dbReference type="PROSITE" id="PS00108">
    <property type="entry name" value="PROTEIN_KINASE_ST"/>
    <property type="match status" value="1"/>
</dbReference>
<dbReference type="InterPro" id="IPR017441">
    <property type="entry name" value="Protein_kinase_ATP_BS"/>
</dbReference>
<comment type="catalytic activity">
    <reaction evidence="12">
        <text>L-seryl-[protein] + ATP = O-phospho-L-seryl-[protein] + ADP + H(+)</text>
        <dbReference type="Rhea" id="RHEA:17989"/>
        <dbReference type="Rhea" id="RHEA-COMP:9863"/>
        <dbReference type="Rhea" id="RHEA-COMP:11604"/>
        <dbReference type="ChEBI" id="CHEBI:15378"/>
        <dbReference type="ChEBI" id="CHEBI:29999"/>
        <dbReference type="ChEBI" id="CHEBI:30616"/>
        <dbReference type="ChEBI" id="CHEBI:83421"/>
        <dbReference type="ChEBI" id="CHEBI:456216"/>
        <dbReference type="EC" id="2.7.11.1"/>
    </reaction>
</comment>
<feature type="compositionally biased region" description="Basic and acidic residues" evidence="14">
    <location>
        <begin position="530"/>
        <end position="565"/>
    </location>
</feature>
<feature type="compositionally biased region" description="Polar residues" evidence="14">
    <location>
        <begin position="704"/>
        <end position="714"/>
    </location>
</feature>